<evidence type="ECO:0000313" key="1">
    <source>
        <dbReference type="EMBL" id="KAJ8617001.1"/>
    </source>
</evidence>
<name>A0ACC2K7M2_PERAE</name>
<proteinExistence type="predicted"/>
<reference evidence="1 2" key="1">
    <citation type="journal article" date="2022" name="Hortic Res">
        <title>A haplotype resolved chromosomal level avocado genome allows analysis of novel avocado genes.</title>
        <authorList>
            <person name="Nath O."/>
            <person name="Fletcher S.J."/>
            <person name="Hayward A."/>
            <person name="Shaw L.M."/>
            <person name="Masouleh A.K."/>
            <person name="Furtado A."/>
            <person name="Henry R.J."/>
            <person name="Mitter N."/>
        </authorList>
    </citation>
    <scope>NUCLEOTIDE SEQUENCE [LARGE SCALE GENOMIC DNA]</scope>
    <source>
        <strain evidence="2">cv. Hass</strain>
    </source>
</reference>
<dbReference type="EMBL" id="CM056812">
    <property type="protein sequence ID" value="KAJ8617001.1"/>
    <property type="molecule type" value="Genomic_DNA"/>
</dbReference>
<sequence>MTTSGSSSSLSRCTRRSRSFEYADENGDRKVKELEKSKSFPAISRTKPTTFNFWAKIEEFKKWMLQWTILYATFQLKCTVELKNDDATTQEVNEDSSDKRQPVGQQLQPPKNAQADLHLTNERTSNGTEDTSPIDSTHAHDEDGFGVRQPLRQQQNLQNTHRTLALTYERTSDTTNYRSPLDHRIRIGDEQLPVQGQTSQINIGDQQQPGQTSQINIGDQRLSVREQPSMQGQTSHNAIRTSNGDYNLPYRYMPAVIGAVIFLLGLLYLFRVIG</sequence>
<gene>
    <name evidence="1" type="ORF">MRB53_013187</name>
</gene>
<accession>A0ACC2K7M2</accession>
<protein>
    <submittedName>
        <fullName evidence="1">Uncharacterized protein</fullName>
    </submittedName>
</protein>
<evidence type="ECO:0000313" key="2">
    <source>
        <dbReference type="Proteomes" id="UP001234297"/>
    </source>
</evidence>
<organism evidence="1 2">
    <name type="scientific">Persea americana</name>
    <name type="common">Avocado</name>
    <dbReference type="NCBI Taxonomy" id="3435"/>
    <lineage>
        <taxon>Eukaryota</taxon>
        <taxon>Viridiplantae</taxon>
        <taxon>Streptophyta</taxon>
        <taxon>Embryophyta</taxon>
        <taxon>Tracheophyta</taxon>
        <taxon>Spermatophyta</taxon>
        <taxon>Magnoliopsida</taxon>
        <taxon>Magnoliidae</taxon>
        <taxon>Laurales</taxon>
        <taxon>Lauraceae</taxon>
        <taxon>Persea</taxon>
    </lineage>
</organism>
<dbReference type="Proteomes" id="UP001234297">
    <property type="component" value="Chromosome 4"/>
</dbReference>
<comment type="caution">
    <text evidence="1">The sequence shown here is derived from an EMBL/GenBank/DDBJ whole genome shotgun (WGS) entry which is preliminary data.</text>
</comment>
<keyword evidence="2" id="KW-1185">Reference proteome</keyword>